<dbReference type="EMBL" id="QRAJ01000007">
    <property type="protein sequence ID" value="ROT86577.1"/>
    <property type="molecule type" value="Genomic_DNA"/>
</dbReference>
<dbReference type="Proteomes" id="UP000285266">
    <property type="component" value="Unassembled WGS sequence"/>
</dbReference>
<sequence>MNTTPMQTSRFVLHYFDGTPRQDGSLTTLCGQTITPVATGKACDTLQALECPLCMAAWELKDVPIPRPEQGKLW</sequence>
<evidence type="ECO:0000313" key="1">
    <source>
        <dbReference type="EMBL" id="ROT86577.1"/>
    </source>
</evidence>
<protein>
    <submittedName>
        <fullName evidence="1">Uncharacterized protein</fullName>
    </submittedName>
</protein>
<gene>
    <name evidence="1" type="ORF">BMONG18_1288</name>
</gene>
<comment type="caution">
    <text evidence="1">The sequence shown here is derived from an EMBL/GenBank/DDBJ whole genome shotgun (WGS) entry which is preliminary data.</text>
</comment>
<evidence type="ECO:0000313" key="2">
    <source>
        <dbReference type="Proteomes" id="UP000285266"/>
    </source>
</evidence>
<accession>A0A423UCZ3</accession>
<organism evidence="1 2">
    <name type="scientific">Bifidobacterium mongoliense</name>
    <dbReference type="NCBI Taxonomy" id="518643"/>
    <lineage>
        <taxon>Bacteria</taxon>
        <taxon>Bacillati</taxon>
        <taxon>Actinomycetota</taxon>
        <taxon>Actinomycetes</taxon>
        <taxon>Bifidobacteriales</taxon>
        <taxon>Bifidobacteriaceae</taxon>
        <taxon>Bifidobacterium</taxon>
    </lineage>
</organism>
<name>A0A423UCZ3_9BIFI</name>
<reference evidence="1 2" key="1">
    <citation type="submission" date="2018-07" db="EMBL/GenBank/DDBJ databases">
        <title>The role of parmesan cheese in vectoring bovine microbiota.</title>
        <authorList>
            <person name="Lugli G.A."/>
            <person name="Milani C."/>
        </authorList>
    </citation>
    <scope>NUCLEOTIDE SEQUENCE [LARGE SCALE GENOMIC DNA]</scope>
    <source>
        <strain evidence="1 2">BMONG18</strain>
    </source>
</reference>
<proteinExistence type="predicted"/>
<dbReference type="AlphaFoldDB" id="A0A423UCZ3"/>